<dbReference type="InterPro" id="IPR018540">
    <property type="entry name" value="Spo0E-like"/>
</dbReference>
<name>A0A6S6QSM5_9FIRM</name>
<evidence type="ECO:0000313" key="2">
    <source>
        <dbReference type="Proteomes" id="UP000515561"/>
    </source>
</evidence>
<dbReference type="KEGG" id="acel:acsn021_11830"/>
<accession>A0A6S6QSM5</accession>
<dbReference type="RefSeq" id="WP_184092982.1">
    <property type="nucleotide sequence ID" value="NZ_AP023367.1"/>
</dbReference>
<organism evidence="1 2">
    <name type="scientific">Anaerocolumna cellulosilytica</name>
    <dbReference type="NCBI Taxonomy" id="433286"/>
    <lineage>
        <taxon>Bacteria</taxon>
        <taxon>Bacillati</taxon>
        <taxon>Bacillota</taxon>
        <taxon>Clostridia</taxon>
        <taxon>Lachnospirales</taxon>
        <taxon>Lachnospiraceae</taxon>
        <taxon>Anaerocolumna</taxon>
    </lineage>
</organism>
<keyword evidence="2" id="KW-1185">Reference proteome</keyword>
<proteinExistence type="predicted"/>
<sequence>MIKTHKNDRKQLQEDVPEICYSSSNIQYFHIEKLRLNLHKMINHNGGIMDDDEIVKLGQRFDEVVIEYYNDKVYKNKDSGYHK</sequence>
<reference evidence="1 2" key="1">
    <citation type="journal article" date="2016" name="Int. J. Syst. Evol. Microbiol.">
        <title>Descriptions of Anaerotaenia torta gen. nov., sp. nov. and Anaerocolumna cellulosilytica gen. nov., sp. nov. isolated from a methanogenic reactor of cattle waste.</title>
        <authorList>
            <person name="Uek A."/>
            <person name="Ohtaki Y."/>
            <person name="Kaku N."/>
            <person name="Ueki K."/>
        </authorList>
    </citation>
    <scope>NUCLEOTIDE SEQUENCE [LARGE SCALE GENOMIC DNA]</scope>
    <source>
        <strain evidence="1 2">SN021</strain>
    </source>
</reference>
<dbReference type="Pfam" id="PF09388">
    <property type="entry name" value="SpoOE-like"/>
    <property type="match status" value="1"/>
</dbReference>
<gene>
    <name evidence="1" type="ORF">acsn021_11830</name>
</gene>
<dbReference type="Proteomes" id="UP000515561">
    <property type="component" value="Chromosome"/>
</dbReference>
<dbReference type="EMBL" id="AP023367">
    <property type="protein sequence ID" value="BCJ93614.1"/>
    <property type="molecule type" value="Genomic_DNA"/>
</dbReference>
<dbReference type="AlphaFoldDB" id="A0A6S6QSM5"/>
<evidence type="ECO:0000313" key="1">
    <source>
        <dbReference type="EMBL" id="BCJ93614.1"/>
    </source>
</evidence>
<protein>
    <submittedName>
        <fullName evidence="1">Uncharacterized protein</fullName>
    </submittedName>
</protein>